<protein>
    <recommendedName>
        <fullName evidence="2">UBP-type domain-containing protein</fullName>
    </recommendedName>
</protein>
<reference evidence="3 4" key="1">
    <citation type="submission" date="2016-09" db="EMBL/GenBank/DDBJ databases">
        <title>genome sequence of Mycobacterium sp. 739 SCH.</title>
        <authorList>
            <person name="Greninger A.L."/>
            <person name="Qin X."/>
            <person name="Jerome K."/>
            <person name="Vora S."/>
            <person name="Quinn K."/>
        </authorList>
    </citation>
    <scope>NUCLEOTIDE SEQUENCE [LARGE SCALE GENOMIC DNA]</scope>
    <source>
        <strain evidence="3 4">SCH</strain>
    </source>
</reference>
<dbReference type="PROSITE" id="PS50271">
    <property type="entry name" value="ZF_UBP"/>
    <property type="match status" value="1"/>
</dbReference>
<dbReference type="InterPro" id="IPR001607">
    <property type="entry name" value="Znf_UBP"/>
</dbReference>
<gene>
    <name evidence="3" type="ORF">BEL07_24640</name>
</gene>
<dbReference type="Proteomes" id="UP000178953">
    <property type="component" value="Unassembled WGS sequence"/>
</dbReference>
<comment type="caution">
    <text evidence="3">The sequence shown here is derived from an EMBL/GenBank/DDBJ whole genome shotgun (WGS) entry which is preliminary data.</text>
</comment>
<accession>A0A1E8PXI8</accession>
<sequence length="113" mass="12636">MRRRTRRRETESAPPSSCDHLAELATRADPEPQTPGRCQGCRELGETTWAHLRMCLTCGHVGCCDSSPHRHATAHFHESGHPVMRSVEPGESWRWCYVDVLVDTTSTGDAPQP</sequence>
<dbReference type="InterPro" id="IPR013083">
    <property type="entry name" value="Znf_RING/FYVE/PHD"/>
</dbReference>
<organism evidence="3 4">
    <name type="scientific">Mycolicibacterium grossiae</name>
    <dbReference type="NCBI Taxonomy" id="1552759"/>
    <lineage>
        <taxon>Bacteria</taxon>
        <taxon>Bacillati</taxon>
        <taxon>Actinomycetota</taxon>
        <taxon>Actinomycetes</taxon>
        <taxon>Mycobacteriales</taxon>
        <taxon>Mycobacteriaceae</taxon>
        <taxon>Mycolicibacterium</taxon>
    </lineage>
</organism>
<feature type="region of interest" description="Disordered" evidence="1">
    <location>
        <begin position="1"/>
        <end position="36"/>
    </location>
</feature>
<keyword evidence="4" id="KW-1185">Reference proteome</keyword>
<proteinExistence type="predicted"/>
<evidence type="ECO:0000313" key="3">
    <source>
        <dbReference type="EMBL" id="OFJ51072.1"/>
    </source>
</evidence>
<feature type="compositionally biased region" description="Basic and acidic residues" evidence="1">
    <location>
        <begin position="20"/>
        <end position="30"/>
    </location>
</feature>
<evidence type="ECO:0000259" key="2">
    <source>
        <dbReference type="PROSITE" id="PS50271"/>
    </source>
</evidence>
<dbReference type="EMBL" id="MCHX01000080">
    <property type="protein sequence ID" value="OFJ51072.1"/>
    <property type="molecule type" value="Genomic_DNA"/>
</dbReference>
<dbReference type="OrthoDB" id="120315at2"/>
<evidence type="ECO:0000256" key="1">
    <source>
        <dbReference type="SAM" id="MobiDB-lite"/>
    </source>
</evidence>
<dbReference type="Pfam" id="PF02148">
    <property type="entry name" value="zf-UBP"/>
    <property type="match status" value="1"/>
</dbReference>
<name>A0A1E8PXI8_9MYCO</name>
<dbReference type="SUPFAM" id="SSF57850">
    <property type="entry name" value="RING/U-box"/>
    <property type="match status" value="1"/>
</dbReference>
<dbReference type="GO" id="GO:0008270">
    <property type="term" value="F:zinc ion binding"/>
    <property type="evidence" value="ECO:0007669"/>
    <property type="project" value="InterPro"/>
</dbReference>
<evidence type="ECO:0000313" key="4">
    <source>
        <dbReference type="Proteomes" id="UP000178953"/>
    </source>
</evidence>
<dbReference type="RefSeq" id="WP_070355689.1">
    <property type="nucleotide sequence ID" value="NZ_CP043474.1"/>
</dbReference>
<dbReference type="AlphaFoldDB" id="A0A1E8PXI8"/>
<dbReference type="Gene3D" id="3.30.40.10">
    <property type="entry name" value="Zinc/RING finger domain, C3HC4 (zinc finger)"/>
    <property type="match status" value="1"/>
</dbReference>
<dbReference type="SMART" id="SM00290">
    <property type="entry name" value="ZnF_UBP"/>
    <property type="match status" value="1"/>
</dbReference>
<feature type="domain" description="UBP-type" evidence="2">
    <location>
        <begin position="16"/>
        <end position="113"/>
    </location>
</feature>